<evidence type="ECO:0000256" key="3">
    <source>
        <dbReference type="ARBA" id="ARBA00023277"/>
    </source>
</evidence>
<dbReference type="SUPFAM" id="SSF54197">
    <property type="entry name" value="HIT-like"/>
    <property type="match status" value="2"/>
</dbReference>
<dbReference type="PANTHER" id="PTHR42763:SF2">
    <property type="entry name" value="ADP-GLUCOSE PHOSPHORYLASE"/>
    <property type="match status" value="1"/>
</dbReference>
<dbReference type="InterPro" id="IPR001937">
    <property type="entry name" value="GalP_UDPtransf1"/>
</dbReference>
<organism evidence="5 6">
    <name type="scientific">Asanoa siamensis</name>
    <dbReference type="NCBI Taxonomy" id="926357"/>
    <lineage>
        <taxon>Bacteria</taxon>
        <taxon>Bacillati</taxon>
        <taxon>Actinomycetota</taxon>
        <taxon>Actinomycetes</taxon>
        <taxon>Micromonosporales</taxon>
        <taxon>Micromonosporaceae</taxon>
        <taxon>Asanoa</taxon>
    </lineage>
</organism>
<feature type="domain" description="Galactose-1-phosphate uridyl transferase N-terminal" evidence="4">
    <location>
        <begin position="8"/>
        <end position="166"/>
    </location>
</feature>
<dbReference type="InterPro" id="IPR005849">
    <property type="entry name" value="GalP_Utransf_N"/>
</dbReference>
<keyword evidence="2 5" id="KW-0548">Nucleotidyltransferase</keyword>
<dbReference type="PANTHER" id="PTHR42763">
    <property type="entry name" value="ADP-GLUCOSE PHOSPHORYLASE"/>
    <property type="match status" value="1"/>
</dbReference>
<evidence type="ECO:0000259" key="4">
    <source>
        <dbReference type="Pfam" id="PF01087"/>
    </source>
</evidence>
<dbReference type="PIRSF" id="PIRSF000808">
    <property type="entry name" value="GalT"/>
    <property type="match status" value="1"/>
</dbReference>
<protein>
    <submittedName>
        <fullName evidence="5">Galactose-1-phosphate uridylyltransferase</fullName>
    </submittedName>
</protein>
<dbReference type="EMBL" id="BONE01000133">
    <property type="protein sequence ID" value="GIF78323.1"/>
    <property type="molecule type" value="Genomic_DNA"/>
</dbReference>
<gene>
    <name evidence="5" type="ORF">Asi02nite_78410</name>
</gene>
<comment type="caution">
    <text evidence="5">The sequence shown here is derived from an EMBL/GenBank/DDBJ whole genome shotgun (WGS) entry which is preliminary data.</text>
</comment>
<reference evidence="5 6" key="1">
    <citation type="submission" date="2021-01" db="EMBL/GenBank/DDBJ databases">
        <title>Whole genome shotgun sequence of Asanoa siamensis NBRC 107932.</title>
        <authorList>
            <person name="Komaki H."/>
            <person name="Tamura T."/>
        </authorList>
    </citation>
    <scope>NUCLEOTIDE SEQUENCE [LARGE SCALE GENOMIC DNA]</scope>
    <source>
        <strain evidence="5 6">NBRC 107932</strain>
    </source>
</reference>
<dbReference type="Gene3D" id="3.30.428.10">
    <property type="entry name" value="HIT-like"/>
    <property type="match status" value="2"/>
</dbReference>
<dbReference type="InterPro" id="IPR036265">
    <property type="entry name" value="HIT-like_sf"/>
</dbReference>
<sequence>MNFVITETRVDAETGEWRLSAPRRAERPGPASSGCPFCPGHEAETPPTRLRVPVSGEEPWRVRAFANKYPIVSPAGGDGVTATGLFARFPATGDHEVLVESPDHARDLRFATTGEALEVLTALRSRAQALASRRPAAVVAFRNYGAAAGASLPHPHSQLVALDQAPPGLVSRWRLARGHYTDTGRRLVDDLAAAERSAGERVVADNGVLVYQPYAASVPHQTVLVPFDGTGTLAAASDAGLAAVARTLPPLLRGLADVLGDPAYNLVVHAGPTDVEDREVARWWQWHIEIQPRTTAYAGLELATGLLVNPSRPEETAPELAKAMSAAR</sequence>
<evidence type="ECO:0000313" key="5">
    <source>
        <dbReference type="EMBL" id="GIF78323.1"/>
    </source>
</evidence>
<dbReference type="GO" id="GO:0016779">
    <property type="term" value="F:nucleotidyltransferase activity"/>
    <property type="evidence" value="ECO:0007669"/>
    <property type="project" value="UniProtKB-KW"/>
</dbReference>
<dbReference type="InterPro" id="IPR053177">
    <property type="entry name" value="ADP-glucose_phosphorylase"/>
</dbReference>
<name>A0ABQ4D4Z8_9ACTN</name>
<dbReference type="Pfam" id="PF01087">
    <property type="entry name" value="GalP_UDP_transf"/>
    <property type="match status" value="1"/>
</dbReference>
<keyword evidence="1" id="KW-0808">Transferase</keyword>
<proteinExistence type="predicted"/>
<evidence type="ECO:0000256" key="2">
    <source>
        <dbReference type="ARBA" id="ARBA00022695"/>
    </source>
</evidence>
<evidence type="ECO:0000313" key="6">
    <source>
        <dbReference type="Proteomes" id="UP000604117"/>
    </source>
</evidence>
<evidence type="ECO:0000256" key="1">
    <source>
        <dbReference type="ARBA" id="ARBA00022679"/>
    </source>
</evidence>
<keyword evidence="3" id="KW-0119">Carbohydrate metabolism</keyword>
<accession>A0ABQ4D4Z8</accession>
<keyword evidence="6" id="KW-1185">Reference proteome</keyword>
<dbReference type="Proteomes" id="UP000604117">
    <property type="component" value="Unassembled WGS sequence"/>
</dbReference>